<dbReference type="GO" id="GO:0006351">
    <property type="term" value="P:DNA-templated transcription"/>
    <property type="evidence" value="ECO:0007669"/>
    <property type="project" value="InterPro"/>
</dbReference>
<dbReference type="InterPro" id="IPR051430">
    <property type="entry name" value="Fungal_TF_Env_Response"/>
</dbReference>
<keyword evidence="6" id="KW-0539">Nucleus</keyword>
<dbReference type="SUPFAM" id="SSF57701">
    <property type="entry name" value="Zn2/Cys6 DNA-binding domain"/>
    <property type="match status" value="1"/>
</dbReference>
<dbReference type="InterPro" id="IPR036864">
    <property type="entry name" value="Zn2-C6_fun-type_DNA-bd_sf"/>
</dbReference>
<dbReference type="InterPro" id="IPR007219">
    <property type="entry name" value="XnlR_reg_dom"/>
</dbReference>
<dbReference type="CDD" id="cd12148">
    <property type="entry name" value="fungal_TF_MHR"/>
    <property type="match status" value="1"/>
</dbReference>
<dbReference type="InterPro" id="IPR001138">
    <property type="entry name" value="Zn2Cys6_DnaBD"/>
</dbReference>
<evidence type="ECO:0000256" key="7">
    <source>
        <dbReference type="SAM" id="MobiDB-lite"/>
    </source>
</evidence>
<evidence type="ECO:0000313" key="9">
    <source>
        <dbReference type="EMBL" id="QNH68023.1"/>
    </source>
</evidence>
<organism evidence="9">
    <name type="scientific">Penicillium sp</name>
    <dbReference type="NCBI Taxonomy" id="5081"/>
    <lineage>
        <taxon>Eukaryota</taxon>
        <taxon>Fungi</taxon>
        <taxon>Dikarya</taxon>
        <taxon>Ascomycota</taxon>
        <taxon>Pezizomycotina</taxon>
        <taxon>Eurotiomycetes</taxon>
        <taxon>Eurotiomycetidae</taxon>
        <taxon>Eurotiales</taxon>
        <taxon>Aspergillaceae</taxon>
        <taxon>Penicillium</taxon>
    </lineage>
</organism>
<keyword evidence="1" id="KW-0479">Metal-binding</keyword>
<evidence type="ECO:0000256" key="2">
    <source>
        <dbReference type="ARBA" id="ARBA00022833"/>
    </source>
</evidence>
<feature type="domain" description="Zn(2)-C6 fungal-type" evidence="8">
    <location>
        <begin position="29"/>
        <end position="59"/>
    </location>
</feature>
<dbReference type="Pfam" id="PF00172">
    <property type="entry name" value="Zn_clus"/>
    <property type="match status" value="1"/>
</dbReference>
<dbReference type="PANTHER" id="PTHR31944:SF131">
    <property type="entry name" value="HEME-RESPONSIVE ZINC FINGER TRANSCRIPTION FACTOR HAP1"/>
    <property type="match status" value="1"/>
</dbReference>
<keyword evidence="3" id="KW-0805">Transcription regulation</keyword>
<dbReference type="GO" id="GO:0008270">
    <property type="term" value="F:zinc ion binding"/>
    <property type="evidence" value="ECO:0007669"/>
    <property type="project" value="InterPro"/>
</dbReference>
<evidence type="ECO:0000259" key="8">
    <source>
        <dbReference type="PROSITE" id="PS50048"/>
    </source>
</evidence>
<dbReference type="PROSITE" id="PS50048">
    <property type="entry name" value="ZN2_CY6_FUNGAL_2"/>
    <property type="match status" value="1"/>
</dbReference>
<reference evidence="9" key="1">
    <citation type="submission" date="2020-06" db="EMBL/GenBank/DDBJ databases">
        <title>Concise biosynthesis of phenylfuropyridones from fungi.</title>
        <authorList>
            <person name="Zhang Z."/>
            <person name="Qiao T."/>
            <person name="Watanabe K."/>
            <person name="Tang Y."/>
        </authorList>
    </citation>
    <scope>NUCLEOTIDE SEQUENCE</scope>
    <source>
        <strain evidence="9">PKI-1938</strain>
    </source>
</reference>
<name>A0A7H9SPQ7_PENSQ</name>
<dbReference type="SMART" id="SM00066">
    <property type="entry name" value="GAL4"/>
    <property type="match status" value="1"/>
</dbReference>
<dbReference type="PANTHER" id="PTHR31944">
    <property type="entry name" value="HEME-RESPONSIVE ZINC FINGER TRANSCRIPTION FACTOR HAP1"/>
    <property type="match status" value="1"/>
</dbReference>
<proteinExistence type="predicted"/>
<evidence type="ECO:0000256" key="5">
    <source>
        <dbReference type="ARBA" id="ARBA00023163"/>
    </source>
</evidence>
<dbReference type="GO" id="GO:0000978">
    <property type="term" value="F:RNA polymerase II cis-regulatory region sequence-specific DNA binding"/>
    <property type="evidence" value="ECO:0007669"/>
    <property type="project" value="TreeGrafter"/>
</dbReference>
<evidence type="ECO:0000256" key="1">
    <source>
        <dbReference type="ARBA" id="ARBA00022723"/>
    </source>
</evidence>
<evidence type="ECO:0000256" key="4">
    <source>
        <dbReference type="ARBA" id="ARBA00023125"/>
    </source>
</evidence>
<dbReference type="GO" id="GO:0005634">
    <property type="term" value="C:nucleus"/>
    <property type="evidence" value="ECO:0007669"/>
    <property type="project" value="TreeGrafter"/>
</dbReference>
<accession>A0A7H9SPQ7</accession>
<dbReference type="SMART" id="SM00906">
    <property type="entry name" value="Fungal_trans"/>
    <property type="match status" value="1"/>
</dbReference>
<sequence length="766" mass="85228">MENAITLMELTPKTLGGQPMRKKRRPALACQECRRRKIRCDRRTPCGQCSKANVSSCSYVCDNRTTPNTAPFEAHDTHFSVLQQGTGFEVNNDLPVGSLGLGTAPRTPSIPSVPSPDAGSGHQSTSWSGDAPPSLQSDFLGWNESAHVGTPDLNIGLAFNQGLNLERPSTSPLRAVNKPPVQGMFFKSRFLGQSHWKNFAQPSSAVQSILNMPGIGGRQDNSALSKCKTAARKIKIQRCAFLPVMGSNRELLPERSIADRLVQAYLRTIQSVLGIVSVPSFYRRYVALFNSASPFDKDFEVLLLLVLAIGWVVCSQEQAVPRSTVLQWIDAAKTWLNSPGYKKRLVLDGVRIHCLFILACQLLSISDDQSWLETGSLIRTAMHMGLHIDPTRCAFEERFTRLEIQSRRRLWATVLELELQTCMDRGLLPGIDVDDYDTEPPLNVDDATLESTSPGNINGGTSEILGQDMSQLTSCSLQILLVKALPVRLRIARFLNSFQPAKQTFEKALGLSADLCSILKLASDRIEAYRMSCSPPPTSFQTQFFDQLVQRTILALHHPFAVRALKDQSLYYSRKMCFEATLSLLSRSVFPGDVDFYQLRVVSGGLFQTTYTQCALFLCAELVDQSDIGVPSPANPRTGYVRREMQAAVQRFLDLVLRRIRTGTETNVQLYATIHGLLAHAEAIEAGLSEPRTELRIQEAINKNLETVLSILSRQCDQNTHPVDLQTSWMNIPDVLAVEQEPTNPIPRYESNISFSWEGMDFSRRG</sequence>
<dbReference type="Gene3D" id="4.10.240.10">
    <property type="entry name" value="Zn(2)-C6 fungal-type DNA-binding domain"/>
    <property type="match status" value="1"/>
</dbReference>
<protein>
    <submittedName>
        <fullName evidence="9">PfpG</fullName>
    </submittedName>
</protein>
<keyword evidence="5" id="KW-0804">Transcription</keyword>
<feature type="region of interest" description="Disordered" evidence="7">
    <location>
        <begin position="99"/>
        <end position="140"/>
    </location>
</feature>
<dbReference type="Pfam" id="PF04082">
    <property type="entry name" value="Fungal_trans"/>
    <property type="match status" value="1"/>
</dbReference>
<keyword evidence="2" id="KW-0862">Zinc</keyword>
<dbReference type="EMBL" id="MT603584">
    <property type="protein sequence ID" value="QNH68023.1"/>
    <property type="molecule type" value="Genomic_DNA"/>
</dbReference>
<dbReference type="GO" id="GO:0001228">
    <property type="term" value="F:DNA-binding transcription activator activity, RNA polymerase II-specific"/>
    <property type="evidence" value="ECO:0007669"/>
    <property type="project" value="TreeGrafter"/>
</dbReference>
<evidence type="ECO:0000256" key="6">
    <source>
        <dbReference type="ARBA" id="ARBA00023242"/>
    </source>
</evidence>
<dbReference type="AlphaFoldDB" id="A0A7H9SPQ7"/>
<keyword evidence="4" id="KW-0238">DNA-binding</keyword>
<evidence type="ECO:0000256" key="3">
    <source>
        <dbReference type="ARBA" id="ARBA00023015"/>
    </source>
</evidence>
<dbReference type="PROSITE" id="PS00463">
    <property type="entry name" value="ZN2_CY6_FUNGAL_1"/>
    <property type="match status" value="1"/>
</dbReference>